<dbReference type="SUPFAM" id="SSF46689">
    <property type="entry name" value="Homeodomain-like"/>
    <property type="match status" value="1"/>
</dbReference>
<evidence type="ECO:0000313" key="3">
    <source>
        <dbReference type="Proteomes" id="UP000005561"/>
    </source>
</evidence>
<dbReference type="InterPro" id="IPR036388">
    <property type="entry name" value="WH-like_DNA-bd_sf"/>
</dbReference>
<dbReference type="RefSeq" id="WP_006862379.1">
    <property type="nucleotide sequence ID" value="NZ_ACCL02000011.1"/>
</dbReference>
<comment type="caution">
    <text evidence="2">The sequence shown here is derived from an EMBL/GenBank/DDBJ whole genome shotgun (WGS) entry which is preliminary data.</text>
</comment>
<feature type="domain" description="Helix-turn-helix type 11" evidence="1">
    <location>
        <begin position="5"/>
        <end position="42"/>
    </location>
</feature>
<reference evidence="2" key="1">
    <citation type="submission" date="2009-07" db="EMBL/GenBank/DDBJ databases">
        <authorList>
            <person name="Weinstock G."/>
            <person name="Sodergren E."/>
            <person name="Clifton S."/>
            <person name="Fulton L."/>
            <person name="Fulton B."/>
            <person name="Courtney L."/>
            <person name="Fronick C."/>
            <person name="Harrison M."/>
            <person name="Strong C."/>
            <person name="Farmer C."/>
            <person name="Delahaunty K."/>
            <person name="Markovic C."/>
            <person name="Hall O."/>
            <person name="Minx P."/>
            <person name="Tomlinson C."/>
            <person name="Mitreva M."/>
            <person name="Nelson J."/>
            <person name="Hou S."/>
            <person name="Wollam A."/>
            <person name="Pepin K.H."/>
            <person name="Johnson M."/>
            <person name="Bhonagiri V."/>
            <person name="Nash W.E."/>
            <person name="Warren W."/>
            <person name="Chinwalla A."/>
            <person name="Mardis E.R."/>
            <person name="Wilson R.K."/>
        </authorList>
    </citation>
    <scope>NUCLEOTIDE SEQUENCE [LARGE SCALE GENOMIC DNA]</scope>
    <source>
        <strain evidence="2">DSM 14469</strain>
    </source>
</reference>
<dbReference type="Pfam" id="PF08279">
    <property type="entry name" value="HTH_11"/>
    <property type="match status" value="1"/>
</dbReference>
<dbReference type="Gene3D" id="1.10.10.10">
    <property type="entry name" value="Winged helix-like DNA-binding domain superfamily/Winged helix DNA-binding domain"/>
    <property type="match status" value="1"/>
</dbReference>
<dbReference type="Proteomes" id="UP000005561">
    <property type="component" value="Unassembled WGS sequence"/>
</dbReference>
<dbReference type="EMBL" id="ACCL02000011">
    <property type="protein sequence ID" value="EET60399.1"/>
    <property type="molecule type" value="Genomic_DNA"/>
</dbReference>
<evidence type="ECO:0000313" key="2">
    <source>
        <dbReference type="EMBL" id="EET60399.1"/>
    </source>
</evidence>
<dbReference type="InterPro" id="IPR013196">
    <property type="entry name" value="HTH_11"/>
</dbReference>
<proteinExistence type="predicted"/>
<organism evidence="2 3">
    <name type="scientific">Marvinbryantia formatexigens DSM 14469</name>
    <dbReference type="NCBI Taxonomy" id="478749"/>
    <lineage>
        <taxon>Bacteria</taxon>
        <taxon>Bacillati</taxon>
        <taxon>Bacillota</taxon>
        <taxon>Clostridia</taxon>
        <taxon>Lachnospirales</taxon>
        <taxon>Lachnospiraceae</taxon>
        <taxon>Marvinbryantia</taxon>
    </lineage>
</organism>
<evidence type="ECO:0000259" key="1">
    <source>
        <dbReference type="Pfam" id="PF08279"/>
    </source>
</evidence>
<keyword evidence="3" id="KW-1185">Reference proteome</keyword>
<protein>
    <recommendedName>
        <fullName evidence="1">Helix-turn-helix type 11 domain-containing protein</fullName>
    </recommendedName>
</protein>
<accession>C6LG35</accession>
<gene>
    <name evidence="2" type="ORF">BRYFOR_07595</name>
</gene>
<dbReference type="InterPro" id="IPR009057">
    <property type="entry name" value="Homeodomain-like_sf"/>
</dbReference>
<dbReference type="AlphaFoldDB" id="C6LG35"/>
<dbReference type="STRING" id="168384.SAMN05660368_03727"/>
<sequence>MNEKTRIIEMLRQRISQKDISHRLGVSRRYVHRVLLELREKGEAL</sequence>
<name>C6LG35_9FIRM</name>